<accession>A0A7I7XQA8</accession>
<protein>
    <submittedName>
        <fullName evidence="2">Uncharacterized protein</fullName>
    </submittedName>
</protein>
<gene>
    <name evidence="2" type="ORF">MMAD_56700</name>
</gene>
<geneLocation type="plasmid" evidence="3">
    <name>pjcm13574 dna</name>
</geneLocation>
<sequence length="86" mass="9290">MTTNISTERRTPLCAPPSPRSEPPAVVRVLVTGYFSRYARCSCGWAGRGRLLRSLSVLDALTHAARQGCRPGVPLIDVDIGVGERP</sequence>
<reference evidence="2 3" key="1">
    <citation type="journal article" date="2019" name="Emerg. Microbes Infect.">
        <title>Comprehensive subspecies identification of 175 nontuberculous mycobacteria species based on 7547 genomic profiles.</title>
        <authorList>
            <person name="Matsumoto Y."/>
            <person name="Kinjo T."/>
            <person name="Motooka D."/>
            <person name="Nabeya D."/>
            <person name="Jung N."/>
            <person name="Uechi K."/>
            <person name="Horii T."/>
            <person name="Iida T."/>
            <person name="Fujita J."/>
            <person name="Nakamura S."/>
        </authorList>
    </citation>
    <scope>NUCLEOTIDE SEQUENCE [LARGE SCALE GENOMIC DNA]</scope>
    <source>
        <strain evidence="2 3">JCM 13574</strain>
        <plasmid evidence="3">pjcm13574 dna</plasmid>
    </source>
</reference>
<name>A0A7I7XQA8_9MYCO</name>
<evidence type="ECO:0000313" key="2">
    <source>
        <dbReference type="EMBL" id="BBZ31375.1"/>
    </source>
</evidence>
<feature type="region of interest" description="Disordered" evidence="1">
    <location>
        <begin position="1"/>
        <end position="22"/>
    </location>
</feature>
<dbReference type="EMBL" id="AP022611">
    <property type="protein sequence ID" value="BBZ31375.1"/>
    <property type="molecule type" value="Genomic_DNA"/>
</dbReference>
<evidence type="ECO:0000313" key="3">
    <source>
        <dbReference type="Proteomes" id="UP000466517"/>
    </source>
</evidence>
<evidence type="ECO:0000256" key="1">
    <source>
        <dbReference type="SAM" id="MobiDB-lite"/>
    </source>
</evidence>
<dbReference type="KEGG" id="mmag:MMAD_56700"/>
<keyword evidence="2" id="KW-0614">Plasmid</keyword>
<keyword evidence="3" id="KW-1185">Reference proteome</keyword>
<proteinExistence type="predicted"/>
<organism evidence="2 3">
    <name type="scientific">Mycolicibacterium madagascariense</name>
    <dbReference type="NCBI Taxonomy" id="212765"/>
    <lineage>
        <taxon>Bacteria</taxon>
        <taxon>Bacillati</taxon>
        <taxon>Actinomycetota</taxon>
        <taxon>Actinomycetes</taxon>
        <taxon>Mycobacteriales</taxon>
        <taxon>Mycobacteriaceae</taxon>
        <taxon>Mycolicibacterium</taxon>
    </lineage>
</organism>
<dbReference type="AlphaFoldDB" id="A0A7I7XQA8"/>
<dbReference type="RefSeq" id="WP_163744935.1">
    <property type="nucleotide sequence ID" value="NZ_AP022611.1"/>
</dbReference>
<dbReference type="Proteomes" id="UP000466517">
    <property type="component" value="Plasmid pJCM13574"/>
</dbReference>